<evidence type="ECO:0000259" key="10">
    <source>
        <dbReference type="PROSITE" id="PS51918"/>
    </source>
</evidence>
<organism evidence="11">
    <name type="scientific">Chlamydia pneumoniae</name>
    <name type="common">Chlamydophila pneumoniae</name>
    <dbReference type="NCBI Taxonomy" id="83558"/>
    <lineage>
        <taxon>Bacteria</taxon>
        <taxon>Pseudomonadati</taxon>
        <taxon>Chlamydiota</taxon>
        <taxon>Chlamydiia</taxon>
        <taxon>Chlamydiales</taxon>
        <taxon>Chlamydiaceae</taxon>
        <taxon>Chlamydia/Chlamydophila group</taxon>
        <taxon>Chlamydia</taxon>
    </lineage>
</organism>
<dbReference type="Gene3D" id="3.40.50.12160">
    <property type="entry name" value="Methylthiotransferase, N-terminal domain"/>
    <property type="match status" value="1"/>
</dbReference>
<dbReference type="GO" id="GO:0046872">
    <property type="term" value="F:metal ion binding"/>
    <property type="evidence" value="ECO:0007669"/>
    <property type="project" value="UniProtKB-KW"/>
</dbReference>
<evidence type="ECO:0000313" key="11">
    <source>
        <dbReference type="EMBL" id="CRI42590.1"/>
    </source>
</evidence>
<dbReference type="InterPro" id="IPR023404">
    <property type="entry name" value="rSAM_horseshoe"/>
</dbReference>
<evidence type="ECO:0000256" key="8">
    <source>
        <dbReference type="ARBA" id="ARBA00023014"/>
    </source>
</evidence>
<dbReference type="PANTHER" id="PTHR43020">
    <property type="entry name" value="CDK5 REGULATORY SUBUNIT-ASSOCIATED PROTEIN 1"/>
    <property type="match status" value="1"/>
</dbReference>
<dbReference type="InterPro" id="IPR013848">
    <property type="entry name" value="Methylthiotransferase_N"/>
</dbReference>
<dbReference type="PROSITE" id="PS51918">
    <property type="entry name" value="RADICAL_SAM"/>
    <property type="match status" value="1"/>
</dbReference>
<reference evidence="11" key="1">
    <citation type="submission" date="2015-05" db="EMBL/GenBank/DDBJ databases">
        <authorList>
            <person name="Rattei Thomas"/>
        </authorList>
    </citation>
    <scope>NUCLEOTIDE SEQUENCE</scope>
    <source>
        <strain evidence="11">DC9</strain>
    </source>
</reference>
<dbReference type="GO" id="GO:0035598">
    <property type="term" value="F:tRNA (N(6)-L-threonylcarbamoyladenosine(37)-C(2))-methylthiotransferase activity"/>
    <property type="evidence" value="ECO:0007669"/>
    <property type="project" value="UniProtKB-EC"/>
</dbReference>
<dbReference type="GO" id="GO:0035597">
    <property type="term" value="F:tRNA-2-methylthio-N(6)-dimethylallyladenosine(37) synthase activity"/>
    <property type="evidence" value="ECO:0007669"/>
    <property type="project" value="TreeGrafter"/>
</dbReference>
<evidence type="ECO:0000256" key="5">
    <source>
        <dbReference type="ARBA" id="ARBA00022691"/>
    </source>
</evidence>
<keyword evidence="6" id="KW-0479">Metal-binding</keyword>
<dbReference type="InterPro" id="IPR005839">
    <property type="entry name" value="Methylthiotransferase"/>
</dbReference>
<comment type="cofactor">
    <cofactor evidence="1">
        <name>[4Fe-4S] cluster</name>
        <dbReference type="ChEBI" id="CHEBI:49883"/>
    </cofactor>
</comment>
<keyword evidence="4 11" id="KW-0808">Transferase</keyword>
<dbReference type="PROSITE" id="PS01278">
    <property type="entry name" value="MTTASE_RADICAL"/>
    <property type="match status" value="1"/>
</dbReference>
<dbReference type="SMART" id="SM00729">
    <property type="entry name" value="Elp3"/>
    <property type="match status" value="1"/>
</dbReference>
<sequence length="421" mass="47220">MTVAEVKGTFKLVCLGCRVNQYEVQAYRDQLTILGYQEVLDSEIPADLCIINTCAVTASAESSGRHAVRQLCRQNPTAHIVVTGCLGESDKEFFASLDRQCTLVSNKEKSRLIEKIFSYDTTFPEFKIHSFEGKSRAFIKVQDGCNSFCSYCIIPYLRGRSVSRPAEKILAEIAGVVDQGYREVVIAGINVGDYCDGERSLASLIEQVDQIPGIERIRISSIDPDDITEDLHRAITSSRHTCPSSHLVLQSGSNSILKRMNRKYSRGDFLDCVEKFRASDPRYAFTTDVIVGFPGESDQDFEDTLRIIEDVGFIKVHSFPFSARRRTKAYTFDNQIPNQVIYERKKYLAEVAKRVGQKEMMKRLGETTEVLVEKVTGQVAMGHSPYFEKVSFPVVGTVAINTLVSVRLDRVEEEGLIGEIV</sequence>
<evidence type="ECO:0000256" key="3">
    <source>
        <dbReference type="ARBA" id="ARBA00022490"/>
    </source>
</evidence>
<evidence type="ECO:0000256" key="2">
    <source>
        <dbReference type="ARBA" id="ARBA00022485"/>
    </source>
</evidence>
<evidence type="ECO:0000259" key="9">
    <source>
        <dbReference type="PROSITE" id="PS51449"/>
    </source>
</evidence>
<keyword evidence="8" id="KW-0411">Iron-sulfur</keyword>
<name>A0A0F7WQQ2_CHLPN</name>
<dbReference type="InterPro" id="IPR007197">
    <property type="entry name" value="rSAM"/>
</dbReference>
<dbReference type="PROSITE" id="PS51449">
    <property type="entry name" value="MTTASE_N"/>
    <property type="match status" value="1"/>
</dbReference>
<dbReference type="NCBIfam" id="TIGR00089">
    <property type="entry name" value="MiaB/RimO family radical SAM methylthiotransferase"/>
    <property type="match status" value="1"/>
</dbReference>
<keyword evidence="5" id="KW-0949">S-adenosyl-L-methionine</keyword>
<dbReference type="EMBL" id="LN847049">
    <property type="protein sequence ID" value="CRI42590.1"/>
    <property type="molecule type" value="Genomic_DNA"/>
</dbReference>
<feature type="domain" description="Radical SAM core" evidence="10">
    <location>
        <begin position="131"/>
        <end position="358"/>
    </location>
</feature>
<dbReference type="InterPro" id="IPR006638">
    <property type="entry name" value="Elp3/MiaA/NifB-like_rSAM"/>
</dbReference>
<dbReference type="Pfam" id="PF00919">
    <property type="entry name" value="UPF0004"/>
    <property type="match status" value="1"/>
</dbReference>
<keyword evidence="3" id="KW-0963">Cytoplasm</keyword>
<dbReference type="SFLD" id="SFLDS00029">
    <property type="entry name" value="Radical_SAM"/>
    <property type="match status" value="1"/>
</dbReference>
<gene>
    <name evidence="11" type="primary">mtaB</name>
    <name evidence="11" type="ORF">BN1224_DC9_BS_00730</name>
</gene>
<dbReference type="SFLD" id="SFLDG01061">
    <property type="entry name" value="methylthiotransferase"/>
    <property type="match status" value="1"/>
</dbReference>
<evidence type="ECO:0000256" key="1">
    <source>
        <dbReference type="ARBA" id="ARBA00001966"/>
    </source>
</evidence>
<dbReference type="AlphaFoldDB" id="A0A0F7WQQ2"/>
<dbReference type="PANTHER" id="PTHR43020:SF2">
    <property type="entry name" value="MITOCHONDRIAL TRNA METHYLTHIOTRANSFERASE CDK5RAP1"/>
    <property type="match status" value="1"/>
</dbReference>
<evidence type="ECO:0000256" key="4">
    <source>
        <dbReference type="ARBA" id="ARBA00022679"/>
    </source>
</evidence>
<dbReference type="SFLD" id="SFLDG01082">
    <property type="entry name" value="B12-binding_domain_containing"/>
    <property type="match status" value="1"/>
</dbReference>
<dbReference type="InterPro" id="IPR020612">
    <property type="entry name" value="Methylthiotransferase_CS"/>
</dbReference>
<dbReference type="Gene3D" id="3.80.30.20">
    <property type="entry name" value="tm_1862 like domain"/>
    <property type="match status" value="1"/>
</dbReference>
<dbReference type="FunFam" id="3.80.30.20:FF:000001">
    <property type="entry name" value="tRNA-2-methylthio-N(6)-dimethylallyladenosine synthase 2"/>
    <property type="match status" value="1"/>
</dbReference>
<proteinExistence type="predicted"/>
<keyword evidence="2" id="KW-0004">4Fe-4S</keyword>
<feature type="domain" description="MTTase N-terminal" evidence="9">
    <location>
        <begin position="8"/>
        <end position="121"/>
    </location>
</feature>
<dbReference type="SUPFAM" id="SSF102114">
    <property type="entry name" value="Radical SAM enzymes"/>
    <property type="match status" value="1"/>
</dbReference>
<dbReference type="GO" id="GO:0005829">
    <property type="term" value="C:cytosol"/>
    <property type="evidence" value="ECO:0007669"/>
    <property type="project" value="TreeGrafter"/>
</dbReference>
<dbReference type="InterPro" id="IPR006467">
    <property type="entry name" value="MiaB-like_bact"/>
</dbReference>
<dbReference type="EC" id="2.8.4.5" evidence="11"/>
<dbReference type="InterPro" id="IPR038135">
    <property type="entry name" value="Methylthiotransferase_N_sf"/>
</dbReference>
<accession>A0A0F7WQQ2</accession>
<dbReference type="GO" id="GO:0051539">
    <property type="term" value="F:4 iron, 4 sulfur cluster binding"/>
    <property type="evidence" value="ECO:0007669"/>
    <property type="project" value="UniProtKB-KW"/>
</dbReference>
<keyword evidence="7" id="KW-0408">Iron</keyword>
<protein>
    <submittedName>
        <fullName evidence="11">Threonylcarbamoyladenosine tRNA methylthiotransferase MtaB</fullName>
        <ecNumber evidence="11">2.8.4.5</ecNumber>
    </submittedName>
</protein>
<evidence type="ECO:0000256" key="6">
    <source>
        <dbReference type="ARBA" id="ARBA00022723"/>
    </source>
</evidence>
<dbReference type="NCBIfam" id="TIGR01579">
    <property type="entry name" value="MiaB-like-C"/>
    <property type="match status" value="1"/>
</dbReference>
<dbReference type="InterPro" id="IPR058240">
    <property type="entry name" value="rSAM_sf"/>
</dbReference>
<dbReference type="Pfam" id="PF04055">
    <property type="entry name" value="Radical_SAM"/>
    <property type="match status" value="1"/>
</dbReference>
<evidence type="ECO:0000256" key="7">
    <source>
        <dbReference type="ARBA" id="ARBA00023004"/>
    </source>
</evidence>